<reference evidence="1 2" key="1">
    <citation type="submission" date="2016-10" db="EMBL/GenBank/DDBJ databases">
        <authorList>
            <person name="de Groot N.N."/>
        </authorList>
    </citation>
    <scope>NUCLEOTIDE SEQUENCE [LARGE SCALE GENOMIC DNA]</scope>
    <source>
        <strain evidence="1 2">DSM 19938</strain>
    </source>
</reference>
<evidence type="ECO:0000313" key="2">
    <source>
        <dbReference type="Proteomes" id="UP000199532"/>
    </source>
</evidence>
<gene>
    <name evidence="1" type="ORF">SAMN04487995_1236</name>
</gene>
<dbReference type="AlphaFoldDB" id="A0A1H6RRY1"/>
<accession>A0A1H6RRY1</accession>
<proteinExistence type="predicted"/>
<dbReference type="Proteomes" id="UP000199532">
    <property type="component" value="Unassembled WGS sequence"/>
</dbReference>
<dbReference type="OrthoDB" id="798979at2"/>
<dbReference type="EMBL" id="FNXY01000002">
    <property type="protein sequence ID" value="SEI53922.1"/>
    <property type="molecule type" value="Genomic_DNA"/>
</dbReference>
<protein>
    <submittedName>
        <fullName evidence="1">Uncharacterized protein</fullName>
    </submittedName>
</protein>
<keyword evidence="2" id="KW-1185">Reference proteome</keyword>
<name>A0A1H6RRY1_9BACT</name>
<sequence>MDLQYISNERGEKTAVIIPIQEWNNLTAKHEDLKELSEEVKSIKGLVQKKKPSDFIGIVSKEEAEEMQDYLKKARGEWDRDF</sequence>
<organism evidence="1 2">
    <name type="scientific">Dyadobacter koreensis</name>
    <dbReference type="NCBI Taxonomy" id="408657"/>
    <lineage>
        <taxon>Bacteria</taxon>
        <taxon>Pseudomonadati</taxon>
        <taxon>Bacteroidota</taxon>
        <taxon>Cytophagia</taxon>
        <taxon>Cytophagales</taxon>
        <taxon>Spirosomataceae</taxon>
        <taxon>Dyadobacter</taxon>
    </lineage>
</organism>
<evidence type="ECO:0000313" key="1">
    <source>
        <dbReference type="EMBL" id="SEI53922.1"/>
    </source>
</evidence>
<dbReference type="RefSeq" id="WP_090333409.1">
    <property type="nucleotide sequence ID" value="NZ_FNXY01000002.1"/>
</dbReference>